<gene>
    <name evidence="1" type="ORF">BJY01DRAFT_222027</name>
</gene>
<protein>
    <submittedName>
        <fullName evidence="1">Uncharacterized protein</fullName>
    </submittedName>
</protein>
<proteinExistence type="predicted"/>
<accession>A0ABR4J8I1</accession>
<sequence>MAWSPARMALVFEFPDFPVSGLYCYNIPGSPCPDGYANSLSVGNPWLIREDETKPAWLDTNTNERSAAAFAYPRAPFMIVATCFTPCCSPFAFNTLAGGLSRCNSSECSSTRYAIGLSFAIMMHFIRIKSPQHCKVQTIDLWQDQRKSTAPTPYPTSKEQIIQYSLLIGAVQQ</sequence>
<organism evidence="1 2">
    <name type="scientific">Aspergillus pseudoustus</name>
    <dbReference type="NCBI Taxonomy" id="1810923"/>
    <lineage>
        <taxon>Eukaryota</taxon>
        <taxon>Fungi</taxon>
        <taxon>Dikarya</taxon>
        <taxon>Ascomycota</taxon>
        <taxon>Pezizomycotina</taxon>
        <taxon>Eurotiomycetes</taxon>
        <taxon>Eurotiomycetidae</taxon>
        <taxon>Eurotiales</taxon>
        <taxon>Aspergillaceae</taxon>
        <taxon>Aspergillus</taxon>
        <taxon>Aspergillus subgen. Nidulantes</taxon>
    </lineage>
</organism>
<comment type="caution">
    <text evidence="1">The sequence shown here is derived from an EMBL/GenBank/DDBJ whole genome shotgun (WGS) entry which is preliminary data.</text>
</comment>
<evidence type="ECO:0000313" key="1">
    <source>
        <dbReference type="EMBL" id="KAL2836346.1"/>
    </source>
</evidence>
<reference evidence="1 2" key="1">
    <citation type="submission" date="2024-07" db="EMBL/GenBank/DDBJ databases">
        <title>Section-level genome sequencing and comparative genomics of Aspergillus sections Usti and Cavernicolus.</title>
        <authorList>
            <consortium name="Lawrence Berkeley National Laboratory"/>
            <person name="Nybo J.L."/>
            <person name="Vesth T.C."/>
            <person name="Theobald S."/>
            <person name="Frisvad J.C."/>
            <person name="Larsen T.O."/>
            <person name="Kjaerboelling I."/>
            <person name="Rothschild-Mancinelli K."/>
            <person name="Lyhne E.K."/>
            <person name="Kogle M.E."/>
            <person name="Barry K."/>
            <person name="Clum A."/>
            <person name="Na H."/>
            <person name="Ledsgaard L."/>
            <person name="Lin J."/>
            <person name="Lipzen A."/>
            <person name="Kuo A."/>
            <person name="Riley R."/>
            <person name="Mondo S."/>
            <person name="Labutti K."/>
            <person name="Haridas S."/>
            <person name="Pangalinan J."/>
            <person name="Salamov A.A."/>
            <person name="Simmons B.A."/>
            <person name="Magnuson J.K."/>
            <person name="Chen J."/>
            <person name="Drula E."/>
            <person name="Henrissat B."/>
            <person name="Wiebenga A."/>
            <person name="Lubbers R.J."/>
            <person name="Gomes A.C."/>
            <person name="Makela M.R."/>
            <person name="Stajich J."/>
            <person name="Grigoriev I.V."/>
            <person name="Mortensen U.H."/>
            <person name="De Vries R.P."/>
            <person name="Baker S.E."/>
            <person name="Andersen M.R."/>
        </authorList>
    </citation>
    <scope>NUCLEOTIDE SEQUENCE [LARGE SCALE GENOMIC DNA]</scope>
    <source>
        <strain evidence="1 2">CBS 123904</strain>
    </source>
</reference>
<dbReference type="Proteomes" id="UP001610446">
    <property type="component" value="Unassembled WGS sequence"/>
</dbReference>
<keyword evidence="2" id="KW-1185">Reference proteome</keyword>
<evidence type="ECO:0000313" key="2">
    <source>
        <dbReference type="Proteomes" id="UP001610446"/>
    </source>
</evidence>
<dbReference type="EMBL" id="JBFXLU010000180">
    <property type="protein sequence ID" value="KAL2836346.1"/>
    <property type="molecule type" value="Genomic_DNA"/>
</dbReference>
<name>A0ABR4J8I1_9EURO</name>